<dbReference type="Gene3D" id="3.40.50.300">
    <property type="entry name" value="P-loop containing nucleotide triphosphate hydrolases"/>
    <property type="match status" value="1"/>
</dbReference>
<keyword evidence="4 9" id="KW-0812">Transmembrane</keyword>
<dbReference type="RefSeq" id="WP_034571982.1">
    <property type="nucleotide sequence ID" value="NZ_JQBS01000017.1"/>
</dbReference>
<dbReference type="InterPro" id="IPR003593">
    <property type="entry name" value="AAA+_ATPase"/>
</dbReference>
<dbReference type="InterPro" id="IPR039421">
    <property type="entry name" value="Type_1_exporter"/>
</dbReference>
<comment type="caution">
    <text evidence="12">The sequence shown here is derived from an EMBL/GenBank/DDBJ whole genome shotgun (WGS) entry which is preliminary data.</text>
</comment>
<comment type="subcellular location">
    <subcellularLocation>
        <location evidence="1">Cell membrane</location>
        <topology evidence="1">Multi-pass membrane protein</topology>
    </subcellularLocation>
</comment>
<dbReference type="PATRIC" id="fig|1449336.4.peg.655"/>
<feature type="transmembrane region" description="Helical" evidence="9">
    <location>
        <begin position="14"/>
        <end position="34"/>
    </location>
</feature>
<dbReference type="SUPFAM" id="SSF52540">
    <property type="entry name" value="P-loop containing nucleoside triphosphate hydrolases"/>
    <property type="match status" value="1"/>
</dbReference>
<dbReference type="Pfam" id="PF00664">
    <property type="entry name" value="ABC_membrane"/>
    <property type="match status" value="1"/>
</dbReference>
<dbReference type="PROSITE" id="PS50893">
    <property type="entry name" value="ABC_TRANSPORTER_2"/>
    <property type="match status" value="1"/>
</dbReference>
<dbReference type="InterPro" id="IPR017871">
    <property type="entry name" value="ABC_transporter-like_CS"/>
</dbReference>
<dbReference type="GO" id="GO:0005886">
    <property type="term" value="C:plasma membrane"/>
    <property type="evidence" value="ECO:0007669"/>
    <property type="project" value="UniProtKB-SubCell"/>
</dbReference>
<sequence length="586" mass="66217">MESVKWVWQYAKKYRLLTVIAIFLVIVTSVLSIVYPLLGGKIVDVVIDQGKTNLLVPILGVMMGVAFLRTVLRYCYQIMFEKIGQDSLFRIREDLYQKLQELDFNFFNQTRVGDIMARMTGDTDAIRHFISWVFYNLLENLLLFICAVVVMATIDWRLMLALVAVTPIIGILTMRMANEAQPIFYEIRESFSRLNSMVEENISGNRVVKAFAREDYEIDKFNKHNEDFKQRNMDSAAVSKRYLPILDSLASSLTIITFVFGGYLVIIEQMTLGDLVAFTGFLWMLNMPMRMSGWLINDVQRFIASSFKIREMLGAKSRIPIHSENSVPHLEGFVEFDHVSFHFDDDPTTEVLSDISLKAAPGQTIGILGETGSGKSTLVNLIARFYDPTAGKILIDGVDARKWHVRELRNHIAIVMQDIFLFSDTIGDNIAFGVPDAEDADIQRMAQIADANHFIEKMPEGYGTIVGERGVGLSGGQKQRISLARALMKNPAILILDDTTSAVDMETETKIQEELDGITGNKTTFIIAHRISSVKDADEILILEQGKIIERGTHESLLAKKGYYYDVFNKQLGNFDEKEEASNGEE</sequence>
<keyword evidence="3" id="KW-1003">Cell membrane</keyword>
<feature type="domain" description="ABC transporter" evidence="10">
    <location>
        <begin position="334"/>
        <end position="570"/>
    </location>
</feature>
<protein>
    <submittedName>
        <fullName evidence="12">ABC transporter</fullName>
    </submittedName>
</protein>
<dbReference type="Proteomes" id="UP000051658">
    <property type="component" value="Unassembled WGS sequence"/>
</dbReference>
<dbReference type="InterPro" id="IPR003439">
    <property type="entry name" value="ABC_transporter-like_ATP-bd"/>
</dbReference>
<dbReference type="PANTHER" id="PTHR43394">
    <property type="entry name" value="ATP-DEPENDENT PERMEASE MDL1, MITOCHONDRIAL"/>
    <property type="match status" value="1"/>
</dbReference>
<evidence type="ECO:0000256" key="9">
    <source>
        <dbReference type="SAM" id="Phobius"/>
    </source>
</evidence>
<dbReference type="SUPFAM" id="SSF90123">
    <property type="entry name" value="ABC transporter transmembrane region"/>
    <property type="match status" value="1"/>
</dbReference>
<evidence type="ECO:0000256" key="3">
    <source>
        <dbReference type="ARBA" id="ARBA00022475"/>
    </source>
</evidence>
<feature type="transmembrane region" description="Helical" evidence="9">
    <location>
        <begin position="158"/>
        <end position="178"/>
    </location>
</feature>
<dbReference type="EMBL" id="JQBS01000017">
    <property type="protein sequence ID" value="KRN56991.1"/>
    <property type="molecule type" value="Genomic_DNA"/>
</dbReference>
<dbReference type="eggNOG" id="COG1132">
    <property type="taxonomic scope" value="Bacteria"/>
</dbReference>
<accession>A0A0R2HWF0</accession>
<dbReference type="CDD" id="cd18542">
    <property type="entry name" value="ABC_6TM_YknU_like"/>
    <property type="match status" value="1"/>
</dbReference>
<dbReference type="GeneID" id="89587932"/>
<dbReference type="GO" id="GO:0005524">
    <property type="term" value="F:ATP binding"/>
    <property type="evidence" value="ECO:0007669"/>
    <property type="project" value="UniProtKB-KW"/>
</dbReference>
<proteinExistence type="predicted"/>
<dbReference type="InterPro" id="IPR011527">
    <property type="entry name" value="ABC1_TM_dom"/>
</dbReference>
<dbReference type="Pfam" id="PF00005">
    <property type="entry name" value="ABC_tran"/>
    <property type="match status" value="1"/>
</dbReference>
<evidence type="ECO:0000256" key="4">
    <source>
        <dbReference type="ARBA" id="ARBA00022692"/>
    </source>
</evidence>
<keyword evidence="7 9" id="KW-1133">Transmembrane helix</keyword>
<dbReference type="PROSITE" id="PS00211">
    <property type="entry name" value="ABC_TRANSPORTER_1"/>
    <property type="match status" value="1"/>
</dbReference>
<dbReference type="InterPro" id="IPR036640">
    <property type="entry name" value="ABC1_TM_sf"/>
</dbReference>
<feature type="transmembrane region" description="Helical" evidence="9">
    <location>
        <begin position="54"/>
        <end position="72"/>
    </location>
</feature>
<evidence type="ECO:0000259" key="11">
    <source>
        <dbReference type="PROSITE" id="PS50929"/>
    </source>
</evidence>
<dbReference type="AlphaFoldDB" id="A0A0R2HWF0"/>
<evidence type="ECO:0000259" key="10">
    <source>
        <dbReference type="PROSITE" id="PS50893"/>
    </source>
</evidence>
<reference evidence="12 13" key="1">
    <citation type="journal article" date="2015" name="Genome Announc.">
        <title>Expanding the biotechnology potential of lactobacilli through comparative genomics of 213 strains and associated genera.</title>
        <authorList>
            <person name="Sun Z."/>
            <person name="Harris H.M."/>
            <person name="McCann A."/>
            <person name="Guo C."/>
            <person name="Argimon S."/>
            <person name="Zhang W."/>
            <person name="Yang X."/>
            <person name="Jeffery I.B."/>
            <person name="Cooney J.C."/>
            <person name="Kagawa T.F."/>
            <person name="Liu W."/>
            <person name="Song Y."/>
            <person name="Salvetti E."/>
            <person name="Wrobel A."/>
            <person name="Rasinkangas P."/>
            <person name="Parkhill J."/>
            <person name="Rea M.C."/>
            <person name="O'Sullivan O."/>
            <person name="Ritari J."/>
            <person name="Douillard F.P."/>
            <person name="Paul Ross R."/>
            <person name="Yang R."/>
            <person name="Briner A.E."/>
            <person name="Felis G.E."/>
            <person name="de Vos W.M."/>
            <person name="Barrangou R."/>
            <person name="Klaenhammer T.R."/>
            <person name="Caufield P.W."/>
            <person name="Cui Y."/>
            <person name="Zhang H."/>
            <person name="O'Toole P.W."/>
        </authorList>
    </citation>
    <scope>NUCLEOTIDE SEQUENCE [LARGE SCALE GENOMIC DNA]</scope>
    <source>
        <strain evidence="12 13">DSM 20623</strain>
    </source>
</reference>
<keyword evidence="6" id="KW-0067">ATP-binding</keyword>
<evidence type="ECO:0000313" key="13">
    <source>
        <dbReference type="Proteomes" id="UP000051658"/>
    </source>
</evidence>
<keyword evidence="2" id="KW-0813">Transport</keyword>
<dbReference type="SMART" id="SM00382">
    <property type="entry name" value="AAA"/>
    <property type="match status" value="1"/>
</dbReference>
<name>A0A0R2HWF0_CARDV</name>
<evidence type="ECO:0000313" key="12">
    <source>
        <dbReference type="EMBL" id="KRN56991.1"/>
    </source>
</evidence>
<dbReference type="Gene3D" id="1.20.1560.10">
    <property type="entry name" value="ABC transporter type 1, transmembrane domain"/>
    <property type="match status" value="1"/>
</dbReference>
<evidence type="ECO:0000256" key="2">
    <source>
        <dbReference type="ARBA" id="ARBA00022448"/>
    </source>
</evidence>
<keyword evidence="5" id="KW-0547">Nucleotide-binding</keyword>
<keyword evidence="13" id="KW-1185">Reference proteome</keyword>
<evidence type="ECO:0000256" key="8">
    <source>
        <dbReference type="ARBA" id="ARBA00023136"/>
    </source>
</evidence>
<dbReference type="InterPro" id="IPR027417">
    <property type="entry name" value="P-loop_NTPase"/>
</dbReference>
<feature type="transmembrane region" description="Helical" evidence="9">
    <location>
        <begin position="129"/>
        <end position="152"/>
    </location>
</feature>
<dbReference type="PROSITE" id="PS50929">
    <property type="entry name" value="ABC_TM1F"/>
    <property type="match status" value="1"/>
</dbReference>
<gene>
    <name evidence="12" type="ORF">IV74_GL000641</name>
</gene>
<keyword evidence="8 9" id="KW-0472">Membrane</keyword>
<evidence type="ECO:0000256" key="7">
    <source>
        <dbReference type="ARBA" id="ARBA00022989"/>
    </source>
</evidence>
<evidence type="ECO:0000256" key="5">
    <source>
        <dbReference type="ARBA" id="ARBA00022741"/>
    </source>
</evidence>
<feature type="domain" description="ABC transmembrane type-1" evidence="11">
    <location>
        <begin position="19"/>
        <end position="301"/>
    </location>
</feature>
<dbReference type="GO" id="GO:0016887">
    <property type="term" value="F:ATP hydrolysis activity"/>
    <property type="evidence" value="ECO:0007669"/>
    <property type="project" value="InterPro"/>
</dbReference>
<dbReference type="PANTHER" id="PTHR43394:SF1">
    <property type="entry name" value="ATP-BINDING CASSETTE SUB-FAMILY B MEMBER 10, MITOCHONDRIAL"/>
    <property type="match status" value="1"/>
</dbReference>
<evidence type="ECO:0000256" key="6">
    <source>
        <dbReference type="ARBA" id="ARBA00022840"/>
    </source>
</evidence>
<evidence type="ECO:0000256" key="1">
    <source>
        <dbReference type="ARBA" id="ARBA00004651"/>
    </source>
</evidence>
<dbReference type="GO" id="GO:0015421">
    <property type="term" value="F:ABC-type oligopeptide transporter activity"/>
    <property type="evidence" value="ECO:0007669"/>
    <property type="project" value="TreeGrafter"/>
</dbReference>
<dbReference type="FunFam" id="3.40.50.300:FF:000221">
    <property type="entry name" value="Multidrug ABC transporter ATP-binding protein"/>
    <property type="match status" value="1"/>
</dbReference>
<feature type="transmembrane region" description="Helical" evidence="9">
    <location>
        <begin position="242"/>
        <end position="260"/>
    </location>
</feature>
<organism evidence="12 13">
    <name type="scientific">Carnobacterium divergens DSM 20623</name>
    <dbReference type="NCBI Taxonomy" id="1449336"/>
    <lineage>
        <taxon>Bacteria</taxon>
        <taxon>Bacillati</taxon>
        <taxon>Bacillota</taxon>
        <taxon>Bacilli</taxon>
        <taxon>Lactobacillales</taxon>
        <taxon>Carnobacteriaceae</taxon>
        <taxon>Carnobacterium</taxon>
    </lineage>
</organism>